<dbReference type="InterPro" id="IPR006638">
    <property type="entry name" value="Elp3/MiaA/NifB-like_rSAM"/>
</dbReference>
<evidence type="ECO:0000256" key="1">
    <source>
        <dbReference type="ARBA" id="ARBA00001966"/>
    </source>
</evidence>
<dbReference type="PANTHER" id="PTHR11135:SF2">
    <property type="entry name" value="ELONGATOR COMPLEX PROTEIN 3"/>
    <property type="match status" value="1"/>
</dbReference>
<dbReference type="InterPro" id="IPR058240">
    <property type="entry name" value="rSAM_sf"/>
</dbReference>
<dbReference type="CDD" id="cd04301">
    <property type="entry name" value="NAT_SF"/>
    <property type="match status" value="1"/>
</dbReference>
<evidence type="ECO:0000256" key="4">
    <source>
        <dbReference type="ARBA" id="ARBA00022485"/>
    </source>
</evidence>
<keyword evidence="6" id="KW-0808">Transferase</keyword>
<dbReference type="PhylomeDB" id="E9AQI1"/>
<protein>
    <recommendedName>
        <fullName evidence="15">tRNA carboxymethyluridine synthase</fullName>
        <ecNumber evidence="15">2.3.1.311</ecNumber>
    </recommendedName>
</protein>
<dbReference type="GO" id="GO:0051539">
    <property type="term" value="F:4 iron, 4 sulfur cluster binding"/>
    <property type="evidence" value="ECO:0007669"/>
    <property type="project" value="UniProtKB-KW"/>
</dbReference>
<dbReference type="SUPFAM" id="SSF55729">
    <property type="entry name" value="Acyl-CoA N-acyltransferases (Nat)"/>
    <property type="match status" value="1"/>
</dbReference>
<dbReference type="InterPro" id="IPR023404">
    <property type="entry name" value="rSAM_horseshoe"/>
</dbReference>
<dbReference type="OMA" id="YLQADQW"/>
<gene>
    <name evidence="19" type="ORF">LMXM_16_0240</name>
</gene>
<dbReference type="GO" id="GO:0106261">
    <property type="term" value="F:tRNA uridine(34) acetyltransferase activity"/>
    <property type="evidence" value="ECO:0007669"/>
    <property type="project" value="UniProtKB-EC"/>
</dbReference>
<comment type="catalytic activity">
    <reaction evidence="16">
        <text>uridine(34) in tRNA + acetyl-CoA + S-adenosyl-L-methionine + H2O = 5-(carboxymethyl)uridine(34) in tRNA + 5'-deoxyadenosine + L-methionine + CoA + 2 H(+)</text>
        <dbReference type="Rhea" id="RHEA:61020"/>
        <dbReference type="Rhea" id="RHEA-COMP:10407"/>
        <dbReference type="Rhea" id="RHEA-COMP:11727"/>
        <dbReference type="ChEBI" id="CHEBI:15377"/>
        <dbReference type="ChEBI" id="CHEBI:15378"/>
        <dbReference type="ChEBI" id="CHEBI:17319"/>
        <dbReference type="ChEBI" id="CHEBI:57287"/>
        <dbReference type="ChEBI" id="CHEBI:57288"/>
        <dbReference type="ChEBI" id="CHEBI:57844"/>
        <dbReference type="ChEBI" id="CHEBI:59789"/>
        <dbReference type="ChEBI" id="CHEBI:65315"/>
        <dbReference type="ChEBI" id="CHEBI:74882"/>
        <dbReference type="EC" id="2.3.1.311"/>
    </reaction>
    <physiologicalReaction direction="left-to-right" evidence="16">
        <dbReference type="Rhea" id="RHEA:61021"/>
    </physiologicalReaction>
</comment>
<evidence type="ECO:0000256" key="2">
    <source>
        <dbReference type="ARBA" id="ARBA00005217"/>
    </source>
</evidence>
<comment type="similarity">
    <text evidence="3">Belongs to the ELP3 family.</text>
</comment>
<dbReference type="GO" id="GO:0005634">
    <property type="term" value="C:nucleus"/>
    <property type="evidence" value="ECO:0007669"/>
    <property type="project" value="TreeGrafter"/>
</dbReference>
<dbReference type="InterPro" id="IPR007197">
    <property type="entry name" value="rSAM"/>
</dbReference>
<evidence type="ECO:0000313" key="19">
    <source>
        <dbReference type="EMBL" id="CBZ25200.1"/>
    </source>
</evidence>
<dbReference type="PANTHER" id="PTHR11135">
    <property type="entry name" value="HISTONE ACETYLTRANSFERASE-RELATED"/>
    <property type="match status" value="1"/>
</dbReference>
<organism evidence="19 20">
    <name type="scientific">Leishmania mexicana (strain MHOM/GT/2001/U1103)</name>
    <dbReference type="NCBI Taxonomy" id="929439"/>
    <lineage>
        <taxon>Eukaryota</taxon>
        <taxon>Discoba</taxon>
        <taxon>Euglenozoa</taxon>
        <taxon>Kinetoplastea</taxon>
        <taxon>Metakinetoplastina</taxon>
        <taxon>Trypanosomatida</taxon>
        <taxon>Trypanosomatidae</taxon>
        <taxon>Leishmaniinae</taxon>
        <taxon>Leishmania</taxon>
    </lineage>
</organism>
<dbReference type="AlphaFoldDB" id="E9AQI1"/>
<dbReference type="InterPro" id="IPR034687">
    <property type="entry name" value="ELP3-like"/>
</dbReference>
<dbReference type="SFLD" id="SFLDG01086">
    <property type="entry name" value="elongater_protein-like"/>
    <property type="match status" value="1"/>
</dbReference>
<dbReference type="UniPathway" id="UPA00988"/>
<evidence type="ECO:0000256" key="6">
    <source>
        <dbReference type="ARBA" id="ARBA00022679"/>
    </source>
</evidence>
<dbReference type="GO" id="GO:0046872">
    <property type="term" value="F:metal ion binding"/>
    <property type="evidence" value="ECO:0007669"/>
    <property type="project" value="UniProtKB-KW"/>
</dbReference>
<proteinExistence type="inferred from homology"/>
<keyword evidence="9" id="KW-0479">Metal-binding</keyword>
<evidence type="ECO:0000256" key="8">
    <source>
        <dbReference type="ARBA" id="ARBA00022694"/>
    </source>
</evidence>
<dbReference type="GO" id="GO:0005737">
    <property type="term" value="C:cytoplasm"/>
    <property type="evidence" value="ECO:0007669"/>
    <property type="project" value="TreeGrafter"/>
</dbReference>
<name>E9AQI1_LEIMU</name>
<dbReference type="Gene3D" id="3.40.630.30">
    <property type="match status" value="1"/>
</dbReference>
<dbReference type="GO" id="GO:0002926">
    <property type="term" value="P:tRNA wobble base 5-methoxycarbonylmethyl-2-thiouridinylation"/>
    <property type="evidence" value="ECO:0007669"/>
    <property type="project" value="TreeGrafter"/>
</dbReference>
<dbReference type="InterPro" id="IPR039661">
    <property type="entry name" value="ELP3"/>
</dbReference>
<evidence type="ECO:0000256" key="17">
    <source>
        <dbReference type="SAM" id="MobiDB-lite"/>
    </source>
</evidence>
<evidence type="ECO:0000256" key="12">
    <source>
        <dbReference type="ARBA" id="ARBA00023014"/>
    </source>
</evidence>
<dbReference type="EC" id="2.3.1.311" evidence="15"/>
<comment type="cofactor">
    <cofactor evidence="1">
        <name>[4Fe-4S] cluster</name>
        <dbReference type="ChEBI" id="CHEBI:49883"/>
    </cofactor>
</comment>
<dbReference type="Pfam" id="PF04055">
    <property type="entry name" value="Radical_SAM"/>
    <property type="match status" value="1"/>
</dbReference>
<dbReference type="GO" id="GO:0033588">
    <property type="term" value="C:elongator holoenzyme complex"/>
    <property type="evidence" value="ECO:0007669"/>
    <property type="project" value="TreeGrafter"/>
</dbReference>
<keyword evidence="12" id="KW-0411">Iron-sulfur</keyword>
<dbReference type="NCBIfam" id="TIGR01211">
    <property type="entry name" value="ELP3"/>
    <property type="match status" value="1"/>
</dbReference>
<feature type="region of interest" description="Disordered" evidence="17">
    <location>
        <begin position="1"/>
        <end position="24"/>
    </location>
</feature>
<dbReference type="SMART" id="SM00729">
    <property type="entry name" value="Elp3"/>
    <property type="match status" value="1"/>
</dbReference>
<evidence type="ECO:0000256" key="10">
    <source>
        <dbReference type="ARBA" id="ARBA00022884"/>
    </source>
</evidence>
<dbReference type="RefSeq" id="XP_003873708.1">
    <property type="nucleotide sequence ID" value="XM_003873659.1"/>
</dbReference>
<keyword evidence="7" id="KW-0949">S-adenosyl-L-methionine</keyword>
<comment type="pathway">
    <text evidence="2">tRNA modification.</text>
</comment>
<dbReference type="InterPro" id="IPR016181">
    <property type="entry name" value="Acyl_CoA_acyltransferase"/>
</dbReference>
<evidence type="ECO:0000256" key="13">
    <source>
        <dbReference type="ARBA" id="ARBA00023128"/>
    </source>
</evidence>
<dbReference type="FunFam" id="3.80.30.20:FF:000011">
    <property type="entry name" value="Elongator complex"/>
    <property type="match status" value="1"/>
</dbReference>
<dbReference type="InterPro" id="IPR032432">
    <property type="entry name" value="Radical_SAM_C"/>
</dbReference>
<feature type="compositionally biased region" description="Basic and acidic residues" evidence="17">
    <location>
        <begin position="744"/>
        <end position="768"/>
    </location>
</feature>
<dbReference type="KEGG" id="lmi:LMXM_16_0240"/>
<evidence type="ECO:0000256" key="16">
    <source>
        <dbReference type="ARBA" id="ARBA00047372"/>
    </source>
</evidence>
<keyword evidence="5" id="KW-0820">tRNA-binding</keyword>
<accession>E9AQI1</accession>
<evidence type="ECO:0000313" key="20">
    <source>
        <dbReference type="Proteomes" id="UP000007259"/>
    </source>
</evidence>
<dbReference type="SFLD" id="SFLDS00029">
    <property type="entry name" value="Radical_SAM"/>
    <property type="match status" value="1"/>
</dbReference>
<dbReference type="Proteomes" id="UP000007259">
    <property type="component" value="Chromosome 16"/>
</dbReference>
<reference evidence="19 20" key="1">
    <citation type="journal article" date="2011" name="Genome Res.">
        <title>Chromosome and gene copy number variation allow major structural change between species and strains of Leishmania.</title>
        <authorList>
            <person name="Rogers M.B."/>
            <person name="Hilley J.D."/>
            <person name="Dickens N.J."/>
            <person name="Wilkes J."/>
            <person name="Bates P.A."/>
            <person name="Depledge D.P."/>
            <person name="Harris D."/>
            <person name="Her Y."/>
            <person name="Herzyk P."/>
            <person name="Imamura H."/>
            <person name="Otto T.D."/>
            <person name="Sanders M."/>
            <person name="Seeger K."/>
            <person name="Dujardin J.C."/>
            <person name="Berriman M."/>
            <person name="Smith D.F."/>
            <person name="Hertz-Fowler C."/>
            <person name="Mottram J.C."/>
        </authorList>
    </citation>
    <scope>NUCLEOTIDE SEQUENCE [LARGE SCALE GENOMIC DNA]</scope>
    <source>
        <strain evidence="19 20">MHOM/GT/2001/U1103</strain>
    </source>
</reference>
<evidence type="ECO:0000256" key="14">
    <source>
        <dbReference type="ARBA" id="ARBA00023315"/>
    </source>
</evidence>
<keyword evidence="8" id="KW-0819">tRNA processing</keyword>
<feature type="domain" description="Elp3/MiaA/NifB-like radical SAM core" evidence="18">
    <location>
        <begin position="195"/>
        <end position="456"/>
    </location>
</feature>
<evidence type="ECO:0000256" key="9">
    <source>
        <dbReference type="ARBA" id="ARBA00022723"/>
    </source>
</evidence>
<evidence type="ECO:0000256" key="15">
    <source>
        <dbReference type="ARBA" id="ARBA00044771"/>
    </source>
</evidence>
<dbReference type="SUPFAM" id="SSF102114">
    <property type="entry name" value="Radical SAM enzymes"/>
    <property type="match status" value="1"/>
</dbReference>
<evidence type="ECO:0000256" key="3">
    <source>
        <dbReference type="ARBA" id="ARBA00005494"/>
    </source>
</evidence>
<sequence>MSSDSDTDGEAPSGMRTHVDRNRIEHKLANLPTLERLLQESDPNDFSSADVEEASRFVRDIVETAPQCNTDIEKAQRKLQKKYRRVFKKSLLLAGYKHLVRESMAAANSVNTLAQPHHESCDSSGALTAAAAAGGGGGAVLPDMEDGVSPLTPSASGTLPSPSLKTSVVCPVLERYLVFKAPRSQSGVLVVTVFTSAYPDGQNFSCQWNCYYCPNEPGQPRSYLLNEPGVRRANRLEFDPYRQFEERVRSLVAIGHPADKVELLVLGGTWESYPRPYRERFIRDLFYAANTMFDPPHAPRRPPLDLLQEQLLNESAHCKIIGVTLETRPDTTNPEMLVELRRFGCTRVQLGVQHTDDGILTLVNRQSTREDTANAIKLLKDSCFKVDIHLMPDLPGASPAVDKAMFDDVLDSPYLQADQWKIYPCQTTPFSVIEQWYKDGKYTPYGLENLIDVLLYAKARVHPWIRINRVIRDIPVDYVLAGVEVANLRQVLAHKLRERGERCRCIRCREIKGDKTVTEKLRSATLQERRYEASEGTEVFLSVEMPTDAATILGFLRLRLNIRNWETPFAELLPCALIRELHVYGNLLPTFAEEVGRSHTPAAQHSGIGQRLLQRAEAIAREEGYSQIAVISGVGVRGYYRRRGYRLLAAHRGGFLVKNLDEDDAVTGAPTTDLRDEPLEFSLERDEALLRRVAANRTASASPIPVEAPPLGAATLAAVRTQAAAWYGQLRTSVAQWWSGRKRCREEEAERPQRSDEEGRAEAAARTL</sequence>
<feature type="region of interest" description="Disordered" evidence="17">
    <location>
        <begin position="740"/>
        <end position="768"/>
    </location>
</feature>
<dbReference type="CDD" id="cd01335">
    <property type="entry name" value="Radical_SAM"/>
    <property type="match status" value="1"/>
</dbReference>
<dbReference type="GO" id="GO:0000049">
    <property type="term" value="F:tRNA binding"/>
    <property type="evidence" value="ECO:0007669"/>
    <property type="project" value="UniProtKB-KW"/>
</dbReference>
<keyword evidence="10" id="KW-0694">RNA-binding</keyword>
<keyword evidence="13" id="KW-0496">Mitochondrion</keyword>
<keyword evidence="20" id="KW-1185">Reference proteome</keyword>
<evidence type="ECO:0000259" key="18">
    <source>
        <dbReference type="SMART" id="SM00729"/>
    </source>
</evidence>
<keyword evidence="11" id="KW-0408">Iron</keyword>
<dbReference type="OrthoDB" id="10265243at2759"/>
<dbReference type="SFLD" id="SFLDF00344">
    <property type="entry name" value="ELP3-like"/>
    <property type="match status" value="1"/>
</dbReference>
<evidence type="ECO:0000256" key="5">
    <source>
        <dbReference type="ARBA" id="ARBA00022555"/>
    </source>
</evidence>
<dbReference type="GeneID" id="13450000"/>
<keyword evidence="14" id="KW-0012">Acyltransferase</keyword>
<dbReference type="Pfam" id="PF16199">
    <property type="entry name" value="Radical_SAM_C"/>
    <property type="match status" value="1"/>
</dbReference>
<dbReference type="VEuPathDB" id="TriTrypDB:LmxM.16.0240"/>
<dbReference type="Gene3D" id="3.80.30.20">
    <property type="entry name" value="tm_1862 like domain"/>
    <property type="match status" value="1"/>
</dbReference>
<evidence type="ECO:0000256" key="11">
    <source>
        <dbReference type="ARBA" id="ARBA00023004"/>
    </source>
</evidence>
<dbReference type="EMBL" id="FR799569">
    <property type="protein sequence ID" value="CBZ25200.1"/>
    <property type="molecule type" value="Genomic_DNA"/>
</dbReference>
<evidence type="ECO:0000256" key="7">
    <source>
        <dbReference type="ARBA" id="ARBA00022691"/>
    </source>
</evidence>
<keyword evidence="4" id="KW-0004">4Fe-4S</keyword>